<accession>A0ABT6KI20</accession>
<feature type="transmembrane region" description="Helical" evidence="5">
    <location>
        <begin position="231"/>
        <end position="247"/>
    </location>
</feature>
<evidence type="ECO:0000256" key="2">
    <source>
        <dbReference type="ARBA" id="ARBA00022692"/>
    </source>
</evidence>
<keyword evidence="4 5" id="KW-0472">Membrane</keyword>
<organism evidence="7 8">
    <name type="scientific">Anabaenopsis tanganyikae CS-531</name>
    <dbReference type="NCBI Taxonomy" id="2785304"/>
    <lineage>
        <taxon>Bacteria</taxon>
        <taxon>Bacillati</taxon>
        <taxon>Cyanobacteriota</taxon>
        <taxon>Cyanophyceae</taxon>
        <taxon>Nostocales</taxon>
        <taxon>Nodulariaceae</taxon>
        <taxon>Anabaenopsis</taxon>
        <taxon>Anabaenopsis tanganyikae</taxon>
    </lineage>
</organism>
<dbReference type="EMBL" id="JANQDF010000168">
    <property type="protein sequence ID" value="MDH6107416.1"/>
    <property type="molecule type" value="Genomic_DNA"/>
</dbReference>
<protein>
    <submittedName>
        <fullName evidence="7">O-antigen ligase family protein</fullName>
    </submittedName>
</protein>
<evidence type="ECO:0000313" key="7">
    <source>
        <dbReference type="EMBL" id="MDH6107416.1"/>
    </source>
</evidence>
<gene>
    <name evidence="7" type="ORF">NWP22_16360</name>
</gene>
<dbReference type="GO" id="GO:0016874">
    <property type="term" value="F:ligase activity"/>
    <property type="evidence" value="ECO:0007669"/>
    <property type="project" value="UniProtKB-KW"/>
</dbReference>
<name>A0ABT6KI20_9CYAN</name>
<dbReference type="PANTHER" id="PTHR37422">
    <property type="entry name" value="TEICHURONIC ACID BIOSYNTHESIS PROTEIN TUAE"/>
    <property type="match status" value="1"/>
</dbReference>
<evidence type="ECO:0000259" key="6">
    <source>
        <dbReference type="Pfam" id="PF04932"/>
    </source>
</evidence>
<feature type="transmembrane region" description="Helical" evidence="5">
    <location>
        <begin position="12"/>
        <end position="36"/>
    </location>
</feature>
<dbReference type="Pfam" id="PF04932">
    <property type="entry name" value="Wzy_C"/>
    <property type="match status" value="1"/>
</dbReference>
<evidence type="ECO:0000256" key="1">
    <source>
        <dbReference type="ARBA" id="ARBA00004141"/>
    </source>
</evidence>
<feature type="transmembrane region" description="Helical" evidence="5">
    <location>
        <begin position="177"/>
        <end position="197"/>
    </location>
</feature>
<reference evidence="7 8" key="1">
    <citation type="journal article" date="2023" name="J. Phycol.">
        <title>Chrysosporum ovalisporum is synonymous with the true-branching cyanobacterium Umezakia natans (Nostocales/Aphanizomenonaceae).</title>
        <authorList>
            <person name="McGregor G.B."/>
            <person name="Sendall B.C."/>
            <person name="Niiyama Y."/>
            <person name="Tuji A."/>
            <person name="Willis A."/>
        </authorList>
    </citation>
    <scope>NUCLEOTIDE SEQUENCE [LARGE SCALE GENOMIC DNA]</scope>
    <source>
        <strain evidence="7 8">CS-531</strain>
    </source>
</reference>
<feature type="transmembrane region" description="Helical" evidence="5">
    <location>
        <begin position="259"/>
        <end position="277"/>
    </location>
</feature>
<feature type="transmembrane region" description="Helical" evidence="5">
    <location>
        <begin position="370"/>
        <end position="392"/>
    </location>
</feature>
<feature type="transmembrane region" description="Helical" evidence="5">
    <location>
        <begin position="138"/>
        <end position="157"/>
    </location>
</feature>
<dbReference type="PANTHER" id="PTHR37422:SF13">
    <property type="entry name" value="LIPOPOLYSACCHARIDE BIOSYNTHESIS PROTEIN PA4999-RELATED"/>
    <property type="match status" value="1"/>
</dbReference>
<feature type="transmembrane region" description="Helical" evidence="5">
    <location>
        <begin position="78"/>
        <end position="97"/>
    </location>
</feature>
<dbReference type="InterPro" id="IPR051533">
    <property type="entry name" value="WaaL-like"/>
</dbReference>
<feature type="domain" description="O-antigen ligase-related" evidence="6">
    <location>
        <begin position="214"/>
        <end position="350"/>
    </location>
</feature>
<comment type="caution">
    <text evidence="7">The sequence shown here is derived from an EMBL/GenBank/DDBJ whole genome shotgun (WGS) entry which is preliminary data.</text>
</comment>
<evidence type="ECO:0000313" key="8">
    <source>
        <dbReference type="Proteomes" id="UP001159386"/>
    </source>
</evidence>
<keyword evidence="8" id="KW-1185">Reference proteome</keyword>
<comment type="subcellular location">
    <subcellularLocation>
        <location evidence="1">Membrane</location>
        <topology evidence="1">Multi-pass membrane protein</topology>
    </subcellularLocation>
</comment>
<proteinExistence type="predicted"/>
<evidence type="ECO:0000256" key="4">
    <source>
        <dbReference type="ARBA" id="ARBA00023136"/>
    </source>
</evidence>
<dbReference type="Proteomes" id="UP001159386">
    <property type="component" value="Unassembled WGS sequence"/>
</dbReference>
<feature type="transmembrane region" description="Helical" evidence="5">
    <location>
        <begin position="112"/>
        <end position="131"/>
    </location>
</feature>
<evidence type="ECO:0000256" key="5">
    <source>
        <dbReference type="SAM" id="Phobius"/>
    </source>
</evidence>
<evidence type="ECO:0000256" key="3">
    <source>
        <dbReference type="ARBA" id="ARBA00022989"/>
    </source>
</evidence>
<dbReference type="RefSeq" id="WP_280802109.1">
    <property type="nucleotide sequence ID" value="NZ_JANQDF010000168.1"/>
</dbReference>
<feature type="transmembrane region" description="Helical" evidence="5">
    <location>
        <begin position="333"/>
        <end position="358"/>
    </location>
</feature>
<feature type="transmembrane region" description="Helical" evidence="5">
    <location>
        <begin position="48"/>
        <end position="66"/>
    </location>
</feature>
<sequence>MNIHTSILSSPFYLKLKILLFSIALFGYGIIASFIYDGSSSRLLTLPYRAFIFLLSILVFLTKINHNNHQKTSNPGKISLLYFVFTYIFFYSLRLVHDVVYQDIFREPSEYLLFWFCMCLIPGITFIFLDFKHSQKYLYLSWLLLAIASILAIPLIVQEQASGTFVAQGRLAREALNPISLGHQGGSLLLISLYILLNQQDSNNKITQNLYILFSFIGLILLFFASSRGPVIAVSFCFILYLIRIFIQKSKGNVWKKMGVIIMLIVFANLALSFALYSGSSLIERFSSTANDFDSSRFVQRPELYQTAIELIAKHPIFGYGLELPGVGYPHNIILEAFLATGLVGGFLFMILYIYAAIKALRIIMYENNPWGWLGIIYIQYAIAGMFSGSLYNSYMFWYLFFAICGWKKLNTAPGQ</sequence>
<keyword evidence="2 5" id="KW-0812">Transmembrane</keyword>
<keyword evidence="7" id="KW-0436">Ligase</keyword>
<feature type="transmembrane region" description="Helical" evidence="5">
    <location>
        <begin position="209"/>
        <end position="225"/>
    </location>
</feature>
<dbReference type="InterPro" id="IPR007016">
    <property type="entry name" value="O-antigen_ligase-rel_domated"/>
</dbReference>
<keyword evidence="3 5" id="KW-1133">Transmembrane helix</keyword>